<evidence type="ECO:0000256" key="5">
    <source>
        <dbReference type="ARBA" id="ARBA00022989"/>
    </source>
</evidence>
<dbReference type="Pfam" id="PF00639">
    <property type="entry name" value="Rotamase"/>
    <property type="match status" value="1"/>
</dbReference>
<dbReference type="SUPFAM" id="SSF54534">
    <property type="entry name" value="FKBP-like"/>
    <property type="match status" value="1"/>
</dbReference>
<evidence type="ECO:0000313" key="14">
    <source>
        <dbReference type="Proteomes" id="UP000229340"/>
    </source>
</evidence>
<dbReference type="PROSITE" id="PS50198">
    <property type="entry name" value="PPIC_PPIASE_2"/>
    <property type="match status" value="1"/>
</dbReference>
<dbReference type="Pfam" id="PF13624">
    <property type="entry name" value="SurA_N_3"/>
    <property type="match status" value="1"/>
</dbReference>
<dbReference type="STRING" id="34062.AXE82_01210"/>
<organism evidence="13 14">
    <name type="scientific">Faucicola osloensis</name>
    <name type="common">Moraxella osloensis</name>
    <dbReference type="NCBI Taxonomy" id="34062"/>
    <lineage>
        <taxon>Bacteria</taxon>
        <taxon>Pseudomonadati</taxon>
        <taxon>Pseudomonadota</taxon>
        <taxon>Gammaproteobacteria</taxon>
        <taxon>Moraxellales</taxon>
        <taxon>Moraxellaceae</taxon>
        <taxon>Faucicola</taxon>
    </lineage>
</organism>
<dbReference type="GO" id="GO:0003755">
    <property type="term" value="F:peptidyl-prolyl cis-trans isomerase activity"/>
    <property type="evidence" value="ECO:0007669"/>
    <property type="project" value="UniProtKB-KW"/>
</dbReference>
<evidence type="ECO:0000256" key="7">
    <source>
        <dbReference type="ARBA" id="ARBA00023186"/>
    </source>
</evidence>
<evidence type="ECO:0000256" key="2">
    <source>
        <dbReference type="ARBA" id="ARBA00022475"/>
    </source>
</evidence>
<dbReference type="Gene3D" id="3.10.50.40">
    <property type="match status" value="1"/>
</dbReference>
<evidence type="ECO:0000256" key="4">
    <source>
        <dbReference type="ARBA" id="ARBA00022692"/>
    </source>
</evidence>
<dbReference type="Proteomes" id="UP000229340">
    <property type="component" value="Chromosome"/>
</dbReference>
<dbReference type="AlphaFoldDB" id="A0A2D2LUJ7"/>
<dbReference type="InterPro" id="IPR027304">
    <property type="entry name" value="Trigger_fact/SurA_dom_sf"/>
</dbReference>
<evidence type="ECO:0000256" key="1">
    <source>
        <dbReference type="ARBA" id="ARBA00004382"/>
    </source>
</evidence>
<keyword evidence="7" id="KW-0143">Chaperone</keyword>
<evidence type="ECO:0000256" key="8">
    <source>
        <dbReference type="ARBA" id="ARBA00038408"/>
    </source>
</evidence>
<protein>
    <recommendedName>
        <fullName evidence="9">Periplasmic chaperone PpiD</fullName>
    </recommendedName>
    <alternativeName>
        <fullName evidence="10">Periplasmic folding chaperone</fullName>
    </alternativeName>
</protein>
<dbReference type="InterPro" id="IPR000297">
    <property type="entry name" value="PPIase_PpiC"/>
</dbReference>
<reference evidence="14" key="1">
    <citation type="submission" date="2017-11" db="EMBL/GenBank/DDBJ databases">
        <title>Complete genome sequence of Moraxella osloensis NP7 isolated from human skin.</title>
        <authorList>
            <person name="Lee K."/>
            <person name="Lim J.Y."/>
            <person name="Hwang I."/>
        </authorList>
    </citation>
    <scope>NUCLEOTIDE SEQUENCE [LARGE SCALE GENOMIC DNA]</scope>
    <source>
        <strain evidence="14">NP7</strain>
    </source>
</reference>
<dbReference type="GO" id="GO:0005886">
    <property type="term" value="C:plasma membrane"/>
    <property type="evidence" value="ECO:0007669"/>
    <property type="project" value="UniProtKB-SubCell"/>
</dbReference>
<keyword evidence="5" id="KW-1133">Transmembrane helix</keyword>
<comment type="subcellular location">
    <subcellularLocation>
        <location evidence="1">Cell inner membrane</location>
        <topology evidence="1">Single-pass type II membrane protein</topology>
        <orientation evidence="1">Periplasmic side</orientation>
    </subcellularLocation>
</comment>
<dbReference type="Gene3D" id="1.10.4030.10">
    <property type="entry name" value="Porin chaperone SurA, peptide-binding domain"/>
    <property type="match status" value="1"/>
</dbReference>
<keyword evidence="6" id="KW-0472">Membrane</keyword>
<keyword evidence="4" id="KW-0812">Transmembrane</keyword>
<dbReference type="InterPro" id="IPR023058">
    <property type="entry name" value="PPIase_PpiC_CS"/>
</dbReference>
<accession>A0A2D2LUJ7</accession>
<evidence type="ECO:0000313" key="13">
    <source>
        <dbReference type="EMBL" id="ATR78683.1"/>
    </source>
</evidence>
<keyword evidence="3" id="KW-0997">Cell inner membrane</keyword>
<evidence type="ECO:0000256" key="11">
    <source>
        <dbReference type="PROSITE-ProRule" id="PRU00278"/>
    </source>
</evidence>
<keyword evidence="11 13" id="KW-0413">Isomerase</keyword>
<dbReference type="InterPro" id="IPR046357">
    <property type="entry name" value="PPIase_dom_sf"/>
</dbReference>
<evidence type="ECO:0000256" key="10">
    <source>
        <dbReference type="ARBA" id="ARBA00042775"/>
    </source>
</evidence>
<evidence type="ECO:0000256" key="3">
    <source>
        <dbReference type="ARBA" id="ARBA00022519"/>
    </source>
</evidence>
<evidence type="ECO:0000256" key="6">
    <source>
        <dbReference type="ARBA" id="ARBA00023136"/>
    </source>
</evidence>
<evidence type="ECO:0000259" key="12">
    <source>
        <dbReference type="PROSITE" id="PS50198"/>
    </source>
</evidence>
<dbReference type="EMBL" id="CP024443">
    <property type="protein sequence ID" value="ATR78683.1"/>
    <property type="molecule type" value="Genomic_DNA"/>
</dbReference>
<name>A0A2D2LUJ7_FAUOS</name>
<keyword evidence="2" id="KW-1003">Cell membrane</keyword>
<evidence type="ECO:0000256" key="9">
    <source>
        <dbReference type="ARBA" id="ARBA00040743"/>
    </source>
</evidence>
<dbReference type="PROSITE" id="PS01096">
    <property type="entry name" value="PPIC_PPIASE_1"/>
    <property type="match status" value="1"/>
</dbReference>
<keyword evidence="11" id="KW-0697">Rotamase</keyword>
<dbReference type="PANTHER" id="PTHR47529:SF1">
    <property type="entry name" value="PERIPLASMIC CHAPERONE PPID"/>
    <property type="match status" value="1"/>
</dbReference>
<comment type="similarity">
    <text evidence="8">Belongs to the PpiD chaperone family.</text>
</comment>
<feature type="domain" description="PpiC" evidence="12">
    <location>
        <begin position="263"/>
        <end position="360"/>
    </location>
</feature>
<dbReference type="RefSeq" id="WP_100269953.1">
    <property type="nucleotide sequence ID" value="NZ_CP024443.1"/>
</dbReference>
<sequence length="622" mass="68140">MESLRNFLKGWMGKALLVLFLLPLAITGFESIVRSGDDPNAVAKVAELNIDNATLQNMINKRRETLLEQVNGDASLINSDKLREQMLHNLIDRYLIINQANQLGFTVSDATITQMLMAEKTFQDASGKFSNELFADYLTSRGMTKEQLFDSVRQDLLVTAFSRGIINTGIFAQSSIDKLMSMQSESRPVQVLRLDWHSFAPQVQVTPQEIASYYQKNQATLKSSEMVDLTYLELNKNALPVAAPTAQELQQQYQSYLKNSNNQTEYELAMILMNGGQAQATLTSLKSKLDANQADFAALAKQYSQDEGSKNDGGNIGPITQSMFPNDYDTIMTQIKTLKVGQVTSPIKTNYGYHLFKLVKINGQTPPTLESLTPVLTEQIMAQKREAAYQDLIGKINNDAVAGATITELANRYKLTAKSIKNYPKTNNSSALSQPAIVAAAFEPLALQEGSVSVGIDVSDKVVWLQSTNHRPSKLMTQAEAEPVIKAKLIEEKAKSLALAEANAIAAKVKQANSIAAAGVPFQDLGIVTRQDSKLSDDERAVAFSQPAVNNQLAVMTRPTVSGASVIVGGVITNDNAQITPQVKQQTAQIVRENIGQSQFEDYLAYLKSITKVTVKPQTATP</sequence>
<proteinExistence type="inferred from homology"/>
<gene>
    <name evidence="13" type="ORF">NP7_05085</name>
</gene>
<dbReference type="PANTHER" id="PTHR47529">
    <property type="entry name" value="PEPTIDYL-PROLYL CIS-TRANS ISOMERASE D"/>
    <property type="match status" value="1"/>
</dbReference>
<dbReference type="InterPro" id="IPR052029">
    <property type="entry name" value="PpiD_chaperone"/>
</dbReference>
<dbReference type="SUPFAM" id="SSF109998">
    <property type="entry name" value="Triger factor/SurA peptide-binding domain-like"/>
    <property type="match status" value="1"/>
</dbReference>